<feature type="transmembrane region" description="Helical" evidence="2">
    <location>
        <begin position="135"/>
        <end position="157"/>
    </location>
</feature>
<comment type="caution">
    <text evidence="3">The sequence shown here is derived from an EMBL/GenBank/DDBJ whole genome shotgun (WGS) entry which is preliminary data.</text>
</comment>
<sequence>MFVTIGQRLKQHMRHARQALRLWSRRRWLLAVVFSALIAVALGIVTVLIPNPIFHRDIPPTAWSYPVLIVTAVLSGMLMATYVKEPVPGAESGGSARLSGQEGLTDASSSSTPPPIGTKGEGAEGSSVVGMIGTFGAWFAIGCPVCNKLALLALGYSGAMTYFAPMQPWLAGISVVLLALGLVVRLSGEIACAVPARA</sequence>
<evidence type="ECO:0000256" key="2">
    <source>
        <dbReference type="SAM" id="Phobius"/>
    </source>
</evidence>
<dbReference type="RefSeq" id="WP_124871678.1">
    <property type="nucleotide sequence ID" value="NZ_RQZF01000010.1"/>
</dbReference>
<dbReference type="Proteomes" id="UP000280444">
    <property type="component" value="Unassembled WGS sequence"/>
</dbReference>
<keyword evidence="2" id="KW-0812">Transmembrane</keyword>
<feature type="transmembrane region" description="Helical" evidence="2">
    <location>
        <begin position="28"/>
        <end position="50"/>
    </location>
</feature>
<dbReference type="AlphaFoldDB" id="A0A3P1SCJ4"/>
<feature type="region of interest" description="Disordered" evidence="1">
    <location>
        <begin position="92"/>
        <end position="123"/>
    </location>
</feature>
<feature type="transmembrane region" description="Helical" evidence="2">
    <location>
        <begin position="62"/>
        <end position="83"/>
    </location>
</feature>
<keyword evidence="2" id="KW-0472">Membrane</keyword>
<keyword evidence="2" id="KW-1133">Transmembrane helix</keyword>
<name>A0A3P1SCJ4_9ACTO</name>
<protein>
    <submittedName>
        <fullName evidence="3">Uncharacterized protein</fullName>
    </submittedName>
</protein>
<dbReference type="EMBL" id="RQZF01000010">
    <property type="protein sequence ID" value="RRC94776.1"/>
    <property type="molecule type" value="Genomic_DNA"/>
</dbReference>
<proteinExistence type="predicted"/>
<evidence type="ECO:0000313" key="4">
    <source>
        <dbReference type="Proteomes" id="UP000280444"/>
    </source>
</evidence>
<organism evidence="3 4">
    <name type="scientific">Schaalia canis</name>
    <dbReference type="NCBI Taxonomy" id="100469"/>
    <lineage>
        <taxon>Bacteria</taxon>
        <taxon>Bacillati</taxon>
        <taxon>Actinomycetota</taxon>
        <taxon>Actinomycetes</taxon>
        <taxon>Actinomycetales</taxon>
        <taxon>Actinomycetaceae</taxon>
        <taxon>Schaalia</taxon>
    </lineage>
</organism>
<feature type="transmembrane region" description="Helical" evidence="2">
    <location>
        <begin position="169"/>
        <end position="188"/>
    </location>
</feature>
<keyword evidence="4" id="KW-1185">Reference proteome</keyword>
<dbReference type="OrthoDB" id="166777at2"/>
<accession>A0A3P1SCJ4</accession>
<evidence type="ECO:0000256" key="1">
    <source>
        <dbReference type="SAM" id="MobiDB-lite"/>
    </source>
</evidence>
<gene>
    <name evidence="3" type="ORF">EII11_08790</name>
</gene>
<evidence type="ECO:0000313" key="3">
    <source>
        <dbReference type="EMBL" id="RRC94776.1"/>
    </source>
</evidence>
<reference evidence="3 4" key="1">
    <citation type="submission" date="2018-11" db="EMBL/GenBank/DDBJ databases">
        <title>Genomes From Bacteria Associated with the Canine Oral Cavity: a Test Case for Automated Genome-Based Taxonomic Assignment.</title>
        <authorList>
            <person name="Coil D.A."/>
            <person name="Jospin G."/>
            <person name="Darling A.E."/>
            <person name="Wallis C."/>
            <person name="Davis I.J."/>
            <person name="Harris S."/>
            <person name="Eisen J.A."/>
            <person name="Holcombe L.J."/>
            <person name="O'Flynn C."/>
        </authorList>
    </citation>
    <scope>NUCLEOTIDE SEQUENCE [LARGE SCALE GENOMIC DNA]</scope>
    <source>
        <strain evidence="3 4">OH770</strain>
    </source>
</reference>